<comment type="caution">
    <text evidence="5">The sequence shown here is derived from an EMBL/GenBank/DDBJ whole genome shotgun (WGS) entry which is preliminary data.</text>
</comment>
<feature type="domain" description="EAL" evidence="3">
    <location>
        <begin position="553"/>
        <end position="804"/>
    </location>
</feature>
<evidence type="ECO:0000259" key="1">
    <source>
        <dbReference type="PROSITE" id="PS50112"/>
    </source>
</evidence>
<dbReference type="CDD" id="cd00130">
    <property type="entry name" value="PAS"/>
    <property type="match status" value="3"/>
</dbReference>
<dbReference type="InterPro" id="IPR001633">
    <property type="entry name" value="EAL_dom"/>
</dbReference>
<evidence type="ECO:0000313" key="6">
    <source>
        <dbReference type="Proteomes" id="UP000247922"/>
    </source>
</evidence>
<feature type="domain" description="PAS" evidence="1">
    <location>
        <begin position="135"/>
        <end position="205"/>
    </location>
</feature>
<dbReference type="InterPro" id="IPR001610">
    <property type="entry name" value="PAC"/>
</dbReference>
<evidence type="ECO:0000259" key="3">
    <source>
        <dbReference type="PROSITE" id="PS50883"/>
    </source>
</evidence>
<dbReference type="Pfam" id="PF13426">
    <property type="entry name" value="PAS_9"/>
    <property type="match status" value="2"/>
</dbReference>
<feature type="domain" description="PAS" evidence="1">
    <location>
        <begin position="256"/>
        <end position="302"/>
    </location>
</feature>
<dbReference type="SUPFAM" id="SSF141868">
    <property type="entry name" value="EAL domain-like"/>
    <property type="match status" value="1"/>
</dbReference>
<dbReference type="InterPro" id="IPR043128">
    <property type="entry name" value="Rev_trsase/Diguanyl_cyclase"/>
</dbReference>
<dbReference type="PROSITE" id="PS50883">
    <property type="entry name" value="EAL"/>
    <property type="match status" value="1"/>
</dbReference>
<dbReference type="Gene3D" id="3.20.20.450">
    <property type="entry name" value="EAL domain"/>
    <property type="match status" value="1"/>
</dbReference>
<dbReference type="InterPro" id="IPR000014">
    <property type="entry name" value="PAS"/>
</dbReference>
<dbReference type="CDD" id="cd01948">
    <property type="entry name" value="EAL"/>
    <property type="match status" value="1"/>
</dbReference>
<dbReference type="PANTHER" id="PTHR44757">
    <property type="entry name" value="DIGUANYLATE CYCLASE DGCP"/>
    <property type="match status" value="1"/>
</dbReference>
<dbReference type="Gene3D" id="3.30.450.20">
    <property type="entry name" value="PAS domain"/>
    <property type="match status" value="3"/>
</dbReference>
<evidence type="ECO:0000313" key="5">
    <source>
        <dbReference type="EMBL" id="PXW92194.1"/>
    </source>
</evidence>
<dbReference type="Gene3D" id="3.30.70.270">
    <property type="match status" value="1"/>
</dbReference>
<protein>
    <submittedName>
        <fullName evidence="5">Diguanylate cyclase/phosphodiesterase with PAS/PAC sensor(S)</fullName>
    </submittedName>
</protein>
<dbReference type="RefSeq" id="WP_110250821.1">
    <property type="nucleotide sequence ID" value="NZ_QJJR01000003.1"/>
</dbReference>
<dbReference type="SMART" id="SM00052">
    <property type="entry name" value="EAL"/>
    <property type="match status" value="1"/>
</dbReference>
<dbReference type="SMART" id="SM00091">
    <property type="entry name" value="PAS"/>
    <property type="match status" value="3"/>
</dbReference>
<dbReference type="PROSITE" id="PS50112">
    <property type="entry name" value="PAS"/>
    <property type="match status" value="2"/>
</dbReference>
<dbReference type="InterPro" id="IPR035965">
    <property type="entry name" value="PAS-like_dom_sf"/>
</dbReference>
<dbReference type="EMBL" id="QJJR01000003">
    <property type="protein sequence ID" value="PXW92194.1"/>
    <property type="molecule type" value="Genomic_DNA"/>
</dbReference>
<dbReference type="SUPFAM" id="SSF55785">
    <property type="entry name" value="PYP-like sensor domain (PAS domain)"/>
    <property type="match status" value="3"/>
</dbReference>
<dbReference type="InterPro" id="IPR029787">
    <property type="entry name" value="Nucleotide_cyclase"/>
</dbReference>
<dbReference type="NCBIfam" id="TIGR00229">
    <property type="entry name" value="sensory_box"/>
    <property type="match status" value="3"/>
</dbReference>
<dbReference type="OrthoDB" id="9759607at2"/>
<dbReference type="InterPro" id="IPR052155">
    <property type="entry name" value="Biofilm_reg_signaling"/>
</dbReference>
<dbReference type="AlphaFoldDB" id="A0A2V3WDT3"/>
<dbReference type="SUPFAM" id="SSF55073">
    <property type="entry name" value="Nucleotide cyclase"/>
    <property type="match status" value="1"/>
</dbReference>
<dbReference type="Pfam" id="PF13188">
    <property type="entry name" value="PAS_8"/>
    <property type="match status" value="1"/>
</dbReference>
<dbReference type="InterPro" id="IPR000700">
    <property type="entry name" value="PAS-assoc_C"/>
</dbReference>
<keyword evidence="6" id="KW-1185">Reference proteome</keyword>
<dbReference type="PROSITE" id="PS50113">
    <property type="entry name" value="PAC"/>
    <property type="match status" value="1"/>
</dbReference>
<name>A0A2V3WDT3_9BACI</name>
<proteinExistence type="predicted"/>
<dbReference type="PANTHER" id="PTHR44757:SF2">
    <property type="entry name" value="BIOFILM ARCHITECTURE MAINTENANCE PROTEIN MBAA"/>
    <property type="match status" value="1"/>
</dbReference>
<dbReference type="Pfam" id="PF00563">
    <property type="entry name" value="EAL"/>
    <property type="match status" value="1"/>
</dbReference>
<evidence type="ECO:0000259" key="4">
    <source>
        <dbReference type="PROSITE" id="PS50887"/>
    </source>
</evidence>
<dbReference type="CDD" id="cd01949">
    <property type="entry name" value="GGDEF"/>
    <property type="match status" value="1"/>
</dbReference>
<gene>
    <name evidence="5" type="ORF">DES38_103213</name>
</gene>
<dbReference type="InterPro" id="IPR035919">
    <property type="entry name" value="EAL_sf"/>
</dbReference>
<dbReference type="NCBIfam" id="TIGR00254">
    <property type="entry name" value="GGDEF"/>
    <property type="match status" value="1"/>
</dbReference>
<accession>A0A2V3WDT3</accession>
<feature type="domain" description="GGDEF" evidence="4">
    <location>
        <begin position="413"/>
        <end position="544"/>
    </location>
</feature>
<dbReference type="SMART" id="SM00267">
    <property type="entry name" value="GGDEF"/>
    <property type="match status" value="1"/>
</dbReference>
<sequence>MSELSGQQGNTYNVQGEDYGALYHVLFEHHHLPVLIIDPADGSIVDANLTAIQFYQYTKEMLKSMTIYDINTLSPEDVRSQMSLAKKRNKNSFHFRHRLKDGQIREVKVDSIPVVFNHQSLLFSLITDVTDVLEKNSFFQTLFDQSPNAIVIMDSEYRMNRVNEHFEALFGYTAAELTNYTPPERIYPDGNEEVFASNKNTMEQGLVINQDTIRRHKDGTWIEVQLIAIPVYVGQMQVATCAIYIDKREEAALKSRNHMLASVLENTTQGVVITNAEAEIQWVNQAYTTITGYTSDEVMGKNPRLLQSGEHNKAFYQTMWQAILDQGGWSGEIWNRRKSGEVFPEYLKIFSIRGNNGEIERLVGIINDISESKAYEKHITSLMNHDELTSLFNRSYIMRAIRREIKANADQSDQVTVIYGDIDAFKNINDSLGHAAGDKLLIKLASLINNVFHQSIVGRISGDEFVIIPYKMTNRQVEDKLDVLFNILSRPFRIHGHDLFISCSFGIASYPEDGTNASELLMNADIAMYRAKSREGNAFEYFSKKFGEAVKREFRVKTALQQADYHQEFIMNYQPIINVETNHVTGVEALIRWESPTLGGVSPGEFIPIAEKYGYIHSIGNWVLRQVCTEMLALTQKREAAFTVSINVSVQQLESDTCVENIKAILAETTFPAAHLILEVTEETSISNSTIVRQSINDLVKLGIRVSIDDFGTGYSSLEKLHRLSVHELKIDQSFVQDIENTTGIVEAIIAMGKSLSLQLVAEGVETQEQFEFLKQTKCDYVQGYFFSKPLPLDAFEKYLNQSQQSS</sequence>
<dbReference type="SMART" id="SM00086">
    <property type="entry name" value="PAC"/>
    <property type="match status" value="3"/>
</dbReference>
<dbReference type="Proteomes" id="UP000247922">
    <property type="component" value="Unassembled WGS sequence"/>
</dbReference>
<organism evidence="5 6">
    <name type="scientific">Streptohalobacillus salinus</name>
    <dbReference type="NCBI Taxonomy" id="621096"/>
    <lineage>
        <taxon>Bacteria</taxon>
        <taxon>Bacillati</taxon>
        <taxon>Bacillota</taxon>
        <taxon>Bacilli</taxon>
        <taxon>Bacillales</taxon>
        <taxon>Bacillaceae</taxon>
        <taxon>Streptohalobacillus</taxon>
    </lineage>
</organism>
<evidence type="ECO:0000259" key="2">
    <source>
        <dbReference type="PROSITE" id="PS50113"/>
    </source>
</evidence>
<feature type="domain" description="PAC" evidence="2">
    <location>
        <begin position="329"/>
        <end position="381"/>
    </location>
</feature>
<dbReference type="PROSITE" id="PS50887">
    <property type="entry name" value="GGDEF"/>
    <property type="match status" value="1"/>
</dbReference>
<reference evidence="5 6" key="1">
    <citation type="submission" date="2018-05" db="EMBL/GenBank/DDBJ databases">
        <title>Genomic Encyclopedia of Type Strains, Phase IV (KMG-IV): sequencing the most valuable type-strain genomes for metagenomic binning, comparative biology and taxonomic classification.</title>
        <authorList>
            <person name="Goeker M."/>
        </authorList>
    </citation>
    <scope>NUCLEOTIDE SEQUENCE [LARGE SCALE GENOMIC DNA]</scope>
    <source>
        <strain evidence="5 6">DSM 22440</strain>
    </source>
</reference>
<dbReference type="InterPro" id="IPR000160">
    <property type="entry name" value="GGDEF_dom"/>
</dbReference>
<dbReference type="Pfam" id="PF00990">
    <property type="entry name" value="GGDEF"/>
    <property type="match status" value="1"/>
</dbReference>